<evidence type="ECO:0000259" key="1">
    <source>
        <dbReference type="Pfam" id="PF13472"/>
    </source>
</evidence>
<dbReference type="CDD" id="cd01838">
    <property type="entry name" value="Isoamyl_acetate_hydrolase_like"/>
    <property type="match status" value="1"/>
</dbReference>
<dbReference type="AlphaFoldDB" id="A0A137PGZ8"/>
<dbReference type="STRING" id="796925.A0A137PGZ8"/>
<dbReference type="GO" id="GO:0016787">
    <property type="term" value="F:hydrolase activity"/>
    <property type="evidence" value="ECO:0007669"/>
    <property type="project" value="UniProtKB-KW"/>
</dbReference>
<protein>
    <submittedName>
        <fullName evidence="2">SGNH hydrolase</fullName>
    </submittedName>
</protein>
<dbReference type="Proteomes" id="UP000070444">
    <property type="component" value="Unassembled WGS sequence"/>
</dbReference>
<dbReference type="SUPFAM" id="SSF52266">
    <property type="entry name" value="SGNH hydrolase"/>
    <property type="match status" value="1"/>
</dbReference>
<dbReference type="InterPro" id="IPR013830">
    <property type="entry name" value="SGNH_hydro"/>
</dbReference>
<organism evidence="2 3">
    <name type="scientific">Conidiobolus coronatus (strain ATCC 28846 / CBS 209.66 / NRRL 28638)</name>
    <name type="common">Delacroixia coronata</name>
    <dbReference type="NCBI Taxonomy" id="796925"/>
    <lineage>
        <taxon>Eukaryota</taxon>
        <taxon>Fungi</taxon>
        <taxon>Fungi incertae sedis</taxon>
        <taxon>Zoopagomycota</taxon>
        <taxon>Entomophthoromycotina</taxon>
        <taxon>Entomophthoromycetes</taxon>
        <taxon>Entomophthorales</taxon>
        <taxon>Ancylistaceae</taxon>
        <taxon>Conidiobolus</taxon>
    </lineage>
</organism>
<dbReference type="EMBL" id="KQ964425">
    <property type="protein sequence ID" value="KXN74274.1"/>
    <property type="molecule type" value="Genomic_DNA"/>
</dbReference>
<evidence type="ECO:0000313" key="2">
    <source>
        <dbReference type="EMBL" id="KXN74274.1"/>
    </source>
</evidence>
<dbReference type="PANTHER" id="PTHR14209">
    <property type="entry name" value="ISOAMYL ACETATE-HYDROLYZING ESTERASE 1"/>
    <property type="match status" value="1"/>
</dbReference>
<dbReference type="Gene3D" id="3.40.50.1110">
    <property type="entry name" value="SGNH hydrolase"/>
    <property type="match status" value="1"/>
</dbReference>
<sequence length="236" mass="27147">MGVFENKLVFIGDSLTQFGYDARLSGWLAQISNHFIRQYEVINRGYSGYNTRWIQPIVDDVIEDDIAPDADKVQLVTIWFGSNDGAEERSEQHIPLVDYKANLIKIINKLRKIPRSSELPLLLVTPPATHGKIWEKVCLEEKGQDNQNRDSENISKYAEVVRQLGAEYNIPVLDFWVEGGIVPDVEDQFIDGLHFSSKGNNIVAKLLIEKLEKEYEHLAIDNEKWKYPHYSTHYGK</sequence>
<dbReference type="InterPro" id="IPR045136">
    <property type="entry name" value="Iah1-like"/>
</dbReference>
<dbReference type="OMA" id="VIWPKVI"/>
<keyword evidence="3" id="KW-1185">Reference proteome</keyword>
<dbReference type="InterPro" id="IPR036514">
    <property type="entry name" value="SGNH_hydro_sf"/>
</dbReference>
<dbReference type="OrthoDB" id="671439at2759"/>
<proteinExistence type="predicted"/>
<reference evidence="2 3" key="1">
    <citation type="journal article" date="2015" name="Genome Biol. Evol.">
        <title>Phylogenomic analyses indicate that early fungi evolved digesting cell walls of algal ancestors of land plants.</title>
        <authorList>
            <person name="Chang Y."/>
            <person name="Wang S."/>
            <person name="Sekimoto S."/>
            <person name="Aerts A.L."/>
            <person name="Choi C."/>
            <person name="Clum A."/>
            <person name="LaButti K.M."/>
            <person name="Lindquist E.A."/>
            <person name="Yee Ngan C."/>
            <person name="Ohm R.A."/>
            <person name="Salamov A.A."/>
            <person name="Grigoriev I.V."/>
            <person name="Spatafora J.W."/>
            <person name="Berbee M.L."/>
        </authorList>
    </citation>
    <scope>NUCLEOTIDE SEQUENCE [LARGE SCALE GENOMIC DNA]</scope>
    <source>
        <strain evidence="2 3">NRRL 28638</strain>
    </source>
</reference>
<feature type="domain" description="SGNH hydrolase-type esterase" evidence="1">
    <location>
        <begin position="10"/>
        <end position="200"/>
    </location>
</feature>
<name>A0A137PGZ8_CONC2</name>
<keyword evidence="2" id="KW-0378">Hydrolase</keyword>
<accession>A0A137PGZ8</accession>
<gene>
    <name evidence="2" type="ORF">CONCODRAFT_76926</name>
</gene>
<evidence type="ECO:0000313" key="3">
    <source>
        <dbReference type="Proteomes" id="UP000070444"/>
    </source>
</evidence>
<dbReference type="Pfam" id="PF13472">
    <property type="entry name" value="Lipase_GDSL_2"/>
    <property type="match status" value="1"/>
</dbReference>
<dbReference type="PANTHER" id="PTHR14209:SF19">
    <property type="entry name" value="ISOAMYL ACETATE-HYDROLYZING ESTERASE 1 HOMOLOG"/>
    <property type="match status" value="1"/>
</dbReference>